<dbReference type="GO" id="GO:0009507">
    <property type="term" value="C:chloroplast"/>
    <property type="evidence" value="ECO:0007669"/>
    <property type="project" value="UniProtKB-SubCell"/>
</dbReference>
<dbReference type="SUPFAM" id="SSF144232">
    <property type="entry name" value="HIT/MYND zinc finger-like"/>
    <property type="match status" value="1"/>
</dbReference>
<keyword evidence="10" id="KW-0862">Zinc</keyword>
<keyword evidence="7" id="KW-0479">Metal-binding</keyword>
<dbReference type="Pfam" id="PF01753">
    <property type="entry name" value="zf-MYND"/>
    <property type="match status" value="1"/>
</dbReference>
<keyword evidence="3" id="KW-0150">Chloroplast</keyword>
<proteinExistence type="inferred from homology"/>
<keyword evidence="6" id="KW-0812">Transmembrane</keyword>
<comment type="subcellular location">
    <subcellularLocation>
        <location evidence="1">Plastid</location>
        <location evidence="1">Chloroplast membrane</location>
        <topology evidence="1">Multi-pass membrane protein</topology>
    </subcellularLocation>
</comment>
<feature type="compositionally biased region" description="Gly residues" evidence="18">
    <location>
        <begin position="473"/>
        <end position="484"/>
    </location>
</feature>
<dbReference type="Proteomes" id="UP000612055">
    <property type="component" value="Unassembled WGS sequence"/>
</dbReference>
<feature type="compositionally biased region" description="Basic and acidic residues" evidence="18">
    <location>
        <begin position="362"/>
        <end position="375"/>
    </location>
</feature>
<reference evidence="21" key="1">
    <citation type="journal article" date="2020" name="bioRxiv">
        <title>Comparative genomics of Chlamydomonas.</title>
        <authorList>
            <person name="Craig R.J."/>
            <person name="Hasan A.R."/>
            <person name="Ness R.W."/>
            <person name="Keightley P.D."/>
        </authorList>
    </citation>
    <scope>NUCLEOTIDE SEQUENCE</scope>
    <source>
        <strain evidence="21">CCAP 11/70</strain>
    </source>
</reference>
<evidence type="ECO:0000256" key="5">
    <source>
        <dbReference type="ARBA" id="ARBA00022679"/>
    </source>
</evidence>
<dbReference type="EC" id="2.7.1.182" evidence="15"/>
<evidence type="ECO:0000256" key="16">
    <source>
        <dbReference type="ARBA" id="ARBA00048889"/>
    </source>
</evidence>
<keyword evidence="12" id="KW-1133">Transmembrane helix</keyword>
<comment type="pathway">
    <text evidence="14">Cofactor biosynthesis; tocopherol biosynthesis.</text>
</comment>
<feature type="signal peptide" evidence="19">
    <location>
        <begin position="1"/>
        <end position="18"/>
    </location>
</feature>
<keyword evidence="5" id="KW-0808">Transferase</keyword>
<evidence type="ECO:0000256" key="9">
    <source>
        <dbReference type="ARBA" id="ARBA00022777"/>
    </source>
</evidence>
<dbReference type="PANTHER" id="PTHR32523:SF8">
    <property type="entry name" value="DOLICHOL KINASE"/>
    <property type="match status" value="1"/>
</dbReference>
<organism evidence="21 22">
    <name type="scientific">Edaphochlamys debaryana</name>
    <dbReference type="NCBI Taxonomy" id="47281"/>
    <lineage>
        <taxon>Eukaryota</taxon>
        <taxon>Viridiplantae</taxon>
        <taxon>Chlorophyta</taxon>
        <taxon>core chlorophytes</taxon>
        <taxon>Chlorophyceae</taxon>
        <taxon>CS clade</taxon>
        <taxon>Chlamydomonadales</taxon>
        <taxon>Chlamydomonadales incertae sedis</taxon>
        <taxon>Edaphochlamys</taxon>
    </lineage>
</organism>
<dbReference type="GO" id="GO:0016020">
    <property type="term" value="C:membrane"/>
    <property type="evidence" value="ECO:0007669"/>
    <property type="project" value="UniProtKB-SubCell"/>
</dbReference>
<evidence type="ECO:0000256" key="1">
    <source>
        <dbReference type="ARBA" id="ARBA00004508"/>
    </source>
</evidence>
<accession>A0A836C700</accession>
<evidence type="ECO:0000256" key="11">
    <source>
        <dbReference type="ARBA" id="ARBA00022946"/>
    </source>
</evidence>
<evidence type="ECO:0000256" key="4">
    <source>
        <dbReference type="ARBA" id="ARBA00022640"/>
    </source>
</evidence>
<keyword evidence="8 17" id="KW-0863">Zinc-finger</keyword>
<keyword evidence="4" id="KW-0934">Plastid</keyword>
<name>A0A836C700_9CHLO</name>
<dbReference type="PANTHER" id="PTHR32523">
    <property type="entry name" value="PHYTOL KINASE 1, CHLOROPLASTIC"/>
    <property type="match status" value="1"/>
</dbReference>
<evidence type="ECO:0000256" key="19">
    <source>
        <dbReference type="SAM" id="SignalP"/>
    </source>
</evidence>
<keyword evidence="13" id="KW-0472">Membrane</keyword>
<feature type="region of interest" description="Disordered" evidence="18">
    <location>
        <begin position="438"/>
        <end position="484"/>
    </location>
</feature>
<comment type="caution">
    <text evidence="21">The sequence shown here is derived from an EMBL/GenBank/DDBJ whole genome shotgun (WGS) entry which is preliminary data.</text>
</comment>
<evidence type="ECO:0000256" key="6">
    <source>
        <dbReference type="ARBA" id="ARBA00022692"/>
    </source>
</evidence>
<evidence type="ECO:0000256" key="12">
    <source>
        <dbReference type="ARBA" id="ARBA00022989"/>
    </source>
</evidence>
<comment type="similarity">
    <text evidence="2">Belongs to the polyprenol kinase family.</text>
</comment>
<dbReference type="GO" id="GO:0008270">
    <property type="term" value="F:zinc ion binding"/>
    <property type="evidence" value="ECO:0007669"/>
    <property type="project" value="UniProtKB-KW"/>
</dbReference>
<evidence type="ECO:0000256" key="13">
    <source>
        <dbReference type="ARBA" id="ARBA00023136"/>
    </source>
</evidence>
<dbReference type="GO" id="GO:0010276">
    <property type="term" value="F:phytol kinase activity"/>
    <property type="evidence" value="ECO:0007669"/>
    <property type="project" value="UniProtKB-EC"/>
</dbReference>
<sequence length="692" mass="72255">MLSQAPLLVGLLRLVGWGVRLHPFLGGCGAAGARRGLLRTQALHAAARQLAAATEGLQRGPQPPSDTCRRQALACLCHVVALIAQMTFLAARLRGRGLFGRLLAAALAESAVLEHAARLLLVLLPSGQQASAPELASISPNFAASYLNCAALIAKATPAAAAAPSTTAAASGQLRRVLSGPCARHAALVLGLAALRELEGRPAGQGAPCPLLALPGRAAPEVAAALAGGALPFLERLLRRAGEAPEGLEACLLSYYPLGDSVLPLLAYGEPLQAAAFVATATKLLRRTDASLLLRGKLLGNGVGDFMSMDLITAIWDSLHDTPAASPPLGRLALVLSLALPEWLPELSRLVRQAAEEDEEAWRQEQQQRRQEQRRQRQQQRSGRCRQQRREAVEAPSSGEGTSLEGLEDLLFTVQGLLLGLYFWPRATARAQSLGMSASPSATTAAPGLSGVSGPVASQASSADPLAFSDRGGSSGVSDGGRGGWRPGLLEETELVAVMGATLGLLQRRRPNTESWGHLYGHTAVWAECIANTREEEVLWALEDERSAATWQPGAVRGVAEVLRGMGGRTKLAVAMERLAKQLEAWASGEEAGGLALGEWEVQTVSGSPGTLGATLEALLVPPAEARRRLGLPACSNPACANLAGDSEAGLRLQKCGGCGQASYCCRECQTAHWRSGYKEACASGSGSGMAG</sequence>
<evidence type="ECO:0000313" key="22">
    <source>
        <dbReference type="Proteomes" id="UP000612055"/>
    </source>
</evidence>
<dbReference type="PROSITE" id="PS50865">
    <property type="entry name" value="ZF_MYND_2"/>
    <property type="match status" value="1"/>
</dbReference>
<dbReference type="InterPro" id="IPR039606">
    <property type="entry name" value="Phytol/farnesol_kinase"/>
</dbReference>
<dbReference type="Gene3D" id="6.10.140.2220">
    <property type="match status" value="1"/>
</dbReference>
<evidence type="ECO:0000256" key="18">
    <source>
        <dbReference type="SAM" id="MobiDB-lite"/>
    </source>
</evidence>
<protein>
    <recommendedName>
        <fullName evidence="15">phytol kinase</fullName>
        <ecNumber evidence="15">2.7.1.182</ecNumber>
    </recommendedName>
</protein>
<evidence type="ECO:0000256" key="14">
    <source>
        <dbReference type="ARBA" id="ARBA00024015"/>
    </source>
</evidence>
<evidence type="ECO:0000256" key="8">
    <source>
        <dbReference type="ARBA" id="ARBA00022771"/>
    </source>
</evidence>
<keyword evidence="11" id="KW-0809">Transit peptide</keyword>
<keyword evidence="22" id="KW-1185">Reference proteome</keyword>
<comment type="catalytic activity">
    <reaction evidence="16">
        <text>phytol + CTP = phytyl phosphate + CDP + H(+)</text>
        <dbReference type="Rhea" id="RHEA:38055"/>
        <dbReference type="ChEBI" id="CHEBI:15378"/>
        <dbReference type="ChEBI" id="CHEBI:17327"/>
        <dbReference type="ChEBI" id="CHEBI:37563"/>
        <dbReference type="ChEBI" id="CHEBI:58069"/>
        <dbReference type="ChEBI" id="CHEBI:75483"/>
        <dbReference type="EC" id="2.7.1.182"/>
    </reaction>
</comment>
<evidence type="ECO:0000259" key="20">
    <source>
        <dbReference type="PROSITE" id="PS50865"/>
    </source>
</evidence>
<dbReference type="InterPro" id="IPR002893">
    <property type="entry name" value="Znf_MYND"/>
</dbReference>
<evidence type="ECO:0000256" key="17">
    <source>
        <dbReference type="PROSITE-ProRule" id="PRU00134"/>
    </source>
</evidence>
<dbReference type="EMBL" id="JAEHOE010000002">
    <property type="protein sequence ID" value="KAG2501474.1"/>
    <property type="molecule type" value="Genomic_DNA"/>
</dbReference>
<keyword evidence="19" id="KW-0732">Signal</keyword>
<dbReference type="AlphaFoldDB" id="A0A836C700"/>
<gene>
    <name evidence="21" type="ORF">HYH03_001253</name>
</gene>
<keyword evidence="9" id="KW-0418">Kinase</keyword>
<evidence type="ECO:0000256" key="10">
    <source>
        <dbReference type="ARBA" id="ARBA00022833"/>
    </source>
</evidence>
<feature type="chain" id="PRO_5032652459" description="phytol kinase" evidence="19">
    <location>
        <begin position="19"/>
        <end position="692"/>
    </location>
</feature>
<feature type="domain" description="MYND-type" evidence="20">
    <location>
        <begin position="637"/>
        <end position="682"/>
    </location>
</feature>
<feature type="compositionally biased region" description="Low complexity" evidence="18">
    <location>
        <begin position="438"/>
        <end position="447"/>
    </location>
</feature>
<evidence type="ECO:0000313" key="21">
    <source>
        <dbReference type="EMBL" id="KAG2501474.1"/>
    </source>
</evidence>
<evidence type="ECO:0000256" key="7">
    <source>
        <dbReference type="ARBA" id="ARBA00022723"/>
    </source>
</evidence>
<feature type="region of interest" description="Disordered" evidence="18">
    <location>
        <begin position="362"/>
        <end position="401"/>
    </location>
</feature>
<evidence type="ECO:0000256" key="3">
    <source>
        <dbReference type="ARBA" id="ARBA00022528"/>
    </source>
</evidence>
<evidence type="ECO:0000256" key="2">
    <source>
        <dbReference type="ARBA" id="ARBA00010794"/>
    </source>
</evidence>
<evidence type="ECO:0000256" key="15">
    <source>
        <dbReference type="ARBA" id="ARBA00039024"/>
    </source>
</evidence>